<dbReference type="InterPro" id="IPR036736">
    <property type="entry name" value="ACP-like_sf"/>
</dbReference>
<dbReference type="SMART" id="SM00823">
    <property type="entry name" value="PKS_PP"/>
    <property type="match status" value="1"/>
</dbReference>
<dbReference type="Pfam" id="PF00550">
    <property type="entry name" value="PP-binding"/>
    <property type="match status" value="2"/>
</dbReference>
<dbReference type="PROSITE" id="PS00012">
    <property type="entry name" value="PHOSPHOPANTETHEINE"/>
    <property type="match status" value="1"/>
</dbReference>
<dbReference type="GO" id="GO:0016874">
    <property type="term" value="F:ligase activity"/>
    <property type="evidence" value="ECO:0007669"/>
    <property type="project" value="UniProtKB-KW"/>
</dbReference>
<proteinExistence type="predicted"/>
<dbReference type="Pfam" id="PF00881">
    <property type="entry name" value="Nitroreductase"/>
    <property type="match status" value="1"/>
</dbReference>
<evidence type="ECO:0000256" key="4">
    <source>
        <dbReference type="ARBA" id="ARBA00022598"/>
    </source>
</evidence>
<dbReference type="InterPro" id="IPR001242">
    <property type="entry name" value="Condensation_dom"/>
</dbReference>
<dbReference type="EC" id="6.2.1.54" evidence="6"/>
<dbReference type="PROSITE" id="PS50075">
    <property type="entry name" value="CARRIER"/>
    <property type="match status" value="2"/>
</dbReference>
<comment type="cofactor">
    <cofactor evidence="1">
        <name>pantetheine 4'-phosphate</name>
        <dbReference type="ChEBI" id="CHEBI:47942"/>
    </cofactor>
</comment>
<dbReference type="NCBIfam" id="TIGR01733">
    <property type="entry name" value="AA-adenyl-dom"/>
    <property type="match status" value="1"/>
</dbReference>
<reference evidence="6 7" key="1">
    <citation type="submission" date="2020-02" db="EMBL/GenBank/DDBJ databases">
        <authorList>
            <person name="Criscuolo A."/>
        </authorList>
    </citation>
    <scope>NUCLEOTIDE SEQUENCE [LARGE SCALE GENOMIC DNA]</scope>
    <source>
        <strain evidence="6">CECT7796</strain>
    </source>
</reference>
<feature type="domain" description="Carrier" evidence="5">
    <location>
        <begin position="1095"/>
        <end position="1170"/>
    </location>
</feature>
<dbReference type="InterPro" id="IPR042099">
    <property type="entry name" value="ANL_N_sf"/>
</dbReference>
<gene>
    <name evidence="6" type="primary">dltA_2</name>
    <name evidence="6" type="ORF">FLACOL7796_00030</name>
</gene>
<evidence type="ECO:0000313" key="7">
    <source>
        <dbReference type="Proteomes" id="UP000474567"/>
    </source>
</evidence>
<dbReference type="CDD" id="cd19535">
    <property type="entry name" value="Cyc_NRPS"/>
    <property type="match status" value="2"/>
</dbReference>
<accession>A0ABM8KCL3</accession>
<dbReference type="Proteomes" id="UP000474567">
    <property type="component" value="Unassembled WGS sequence"/>
</dbReference>
<dbReference type="SUPFAM" id="SSF55469">
    <property type="entry name" value="FMN-dependent nitroreductase-like"/>
    <property type="match status" value="1"/>
</dbReference>
<protein>
    <submittedName>
        <fullName evidence="6">D-alanine--D-alanyl carrier protein ligase</fullName>
        <ecNumber evidence="6">6.2.1.54</ecNumber>
    </submittedName>
</protein>
<dbReference type="InterPro" id="IPR009081">
    <property type="entry name" value="PP-bd_ACP"/>
</dbReference>
<keyword evidence="4 6" id="KW-0436">Ligase</keyword>
<dbReference type="Pfam" id="PF00501">
    <property type="entry name" value="AMP-binding"/>
    <property type="match status" value="1"/>
</dbReference>
<dbReference type="SUPFAM" id="SSF52777">
    <property type="entry name" value="CoA-dependent acyltransferases"/>
    <property type="match status" value="4"/>
</dbReference>
<dbReference type="PANTHER" id="PTHR45527">
    <property type="entry name" value="NONRIBOSOMAL PEPTIDE SYNTHETASE"/>
    <property type="match status" value="1"/>
</dbReference>
<evidence type="ECO:0000256" key="3">
    <source>
        <dbReference type="ARBA" id="ARBA00022553"/>
    </source>
</evidence>
<dbReference type="CDD" id="cd02142">
    <property type="entry name" value="McbC_SagB-like_oxidoreductase"/>
    <property type="match status" value="1"/>
</dbReference>
<organism evidence="6 7">
    <name type="scientific">Flavobacterium collinsii</name>
    <dbReference type="NCBI Taxonomy" id="1114861"/>
    <lineage>
        <taxon>Bacteria</taxon>
        <taxon>Pseudomonadati</taxon>
        <taxon>Bacteroidota</taxon>
        <taxon>Flavobacteriia</taxon>
        <taxon>Flavobacteriales</taxon>
        <taxon>Flavobacteriaceae</taxon>
        <taxon>Flavobacterium</taxon>
    </lineage>
</organism>
<evidence type="ECO:0000256" key="1">
    <source>
        <dbReference type="ARBA" id="ARBA00001957"/>
    </source>
</evidence>
<dbReference type="InterPro" id="IPR000873">
    <property type="entry name" value="AMP-dep_synth/lig_dom"/>
</dbReference>
<evidence type="ECO:0000259" key="5">
    <source>
        <dbReference type="PROSITE" id="PS50075"/>
    </source>
</evidence>
<dbReference type="PANTHER" id="PTHR45527:SF10">
    <property type="entry name" value="PYOCHELIN SYNTHASE PCHF"/>
    <property type="match status" value="1"/>
</dbReference>
<dbReference type="Gene3D" id="3.30.559.10">
    <property type="entry name" value="Chloramphenicol acetyltransferase-like domain"/>
    <property type="match status" value="2"/>
</dbReference>
<dbReference type="RefSeq" id="WP_173964056.1">
    <property type="nucleotide sequence ID" value="NZ_CADCST010000036.1"/>
</dbReference>
<dbReference type="Gene3D" id="3.30.559.30">
    <property type="entry name" value="Nonribosomal peptide synthetase, condensation domain"/>
    <property type="match status" value="2"/>
</dbReference>
<dbReference type="InterPro" id="IPR023213">
    <property type="entry name" value="CAT-like_dom_sf"/>
</dbReference>
<dbReference type="Gene3D" id="3.40.109.10">
    <property type="entry name" value="NADH Oxidase"/>
    <property type="match status" value="1"/>
</dbReference>
<dbReference type="EMBL" id="CADCST010000036">
    <property type="protein sequence ID" value="CAA9194241.1"/>
    <property type="molecule type" value="Genomic_DNA"/>
</dbReference>
<dbReference type="InterPro" id="IPR000415">
    <property type="entry name" value="Nitroreductase-like"/>
</dbReference>
<keyword evidence="7" id="KW-1185">Reference proteome</keyword>
<dbReference type="InterPro" id="IPR041464">
    <property type="entry name" value="TubC_N"/>
</dbReference>
<name>A0ABM8KCL3_9FLAO</name>
<dbReference type="InterPro" id="IPR006162">
    <property type="entry name" value="Ppantetheine_attach_site"/>
</dbReference>
<dbReference type="Gene3D" id="3.30.300.30">
    <property type="match status" value="1"/>
</dbReference>
<feature type="domain" description="Carrier" evidence="5">
    <location>
        <begin position="17"/>
        <end position="94"/>
    </location>
</feature>
<dbReference type="PROSITE" id="PS00455">
    <property type="entry name" value="AMP_BINDING"/>
    <property type="match status" value="1"/>
</dbReference>
<dbReference type="Gene3D" id="3.40.50.12780">
    <property type="entry name" value="N-terminal domain of ligase-like"/>
    <property type="match status" value="1"/>
</dbReference>
<sequence>MTTIEQIPQKITLKNISEAFEYLQKNLMEELKLDEDELEELEDDENLYTLGLDSISMTDLTSRWKRELGIEVKNTDFLREPTLQSWAAFLIEKIEEQNSPTSSEDVTLHLYQNDEQHRYERFKLGAIQNAYLVGRNAELPWGGISCYGYFEMNTKDLNLKALQLAVNDLVQRHEMLRVRVDENGFQKILPEMTYTLPVYKLENNPNLQNHLAVIREQMASQIILLHNPLFDLRVSEMYENEWRIHFGMDFIASDALSLRLFWRDLSLLYLHRLENASGKIPMPEIKASFRDYLQYVELRKNSDRYEKDKAYWLGRINNLPAPPKLSVKKQISEYGHTAKEFTHFEQTFEKEQWDSFCKHAAQKKLTPTAALMSIFSEVLSAWGAGQHFGLMLTVFERDPVHPDMDKVIGDFTHLSLLSVNCLKRSVGENAQALQWQMQEDLEHKSFSAIEVVKELNRVNPSADLFYPVVFTSALGLSKDENDLGDPAVFGEVGYSSSQTPQVWLDSQVMTKNGNKVVAWDVLNTLFPFGLAAEMFETYTNLIENAIQEISFWESTLEDLRPGQQRYLHGLVNQTQYSYPEYLLHEQILEHAKEAPNREAIVFKDKCYSYQQLVEKANYISAVLQKNNIPKGARIVVQMQKSFESVAVILGIVQYGAAYIPMSHNNPQVRTVEIIQQSEAHGFITDQEFEPDAIQTENFLYLKDTDLSWEKFDFAPPAILPDAIAYIIFTSGSTGKPKGVVISHQAATNTVLDVNKRFGVSKDDAVLGVSAYSFDLSVYDIFGILGIGGKLVIPTEEERIDPKEWKSLLIKHQITVWNSVPALFNILLDSLSDQNTIPLEKVFLSGDWIPLSTFDRMKKLLPETSLVSMGGATEASIWSNFYEVKQIKEDWSSIPYGYPLSNQEFYILDESGRPCPTFVKGKLHIAGKGLAVAYWGREDLTQQAFYIHPTLNIRLYDTGDYGQYIEEGIIEFLGRKDDQLKINGYRIEIAEIQLAFQKCDPNLDPVILPIGEKAANKKLVAYVKATVATFSESALKKQLAEYLPPYIIPDNIIPLESYPVTPNGKIDRNKLIQQATQKTVPNSETSAAKKEIKNGKKQYSVVHPVLKVVREVFNLPDLNEQDQFSELGISSIDIIRLANQLETSFLDRPAVGDMVRLDSATELIAYYEEKDIRFEEIEAANAQTVSGNIQAIPPQFLLYTPEQMKYLNGLKFIDKLDDRQAYKKSRIAKRSDLVSNNRISLAETKTPDLPGQWRKSYRNFLDKPVSFEEFKGYLNLCSAQALDQNQRFNYASSGGIYPVQIYLTVLKNKVENVEEGYYYFDPYSQELVLLSNENTISPTQLNFNHEWLEQGAFAVHMMADMEAVYPVYQKESFKFCLLEGGLISQLLESDGAHYNIGSCQLGGYDFEQIRANLDLSIQHFYIHTLIAGAIDFQSEKAAMQTTREALEWQKQTYILNSLVAECDQKEVQLWVEEGKLKFKAPGGALDNELLENLKSNKVYLIAYLQSETYKKHQKQHERFDLTPIQAAFLMGRDNNFELGNVGSHYYSELKWPQLDVAKLEKVVNHIIKLHDALRTVIYEDGTQRVLPGQPHYTIKISDENPQKIRAQRSHHKYPLGQWPMFHFEVSQVNTAETILHLSVDLLLLDAWSADLLMREIIKAYQDQDVKKPNYTFKQYIAHEKAWHLEHTQFIQKAETYWNSKLKDMPAGPSLPFKKPLSEIEQPQFKRYTFAVSDEAIAILNTKAGHYKLSATAVFATLFSKLLSHWSGGKALTLNMTLFNRLSLHPDVNEVMGDFTNVALISYFPHDDATFLKEANAIQEQIWQAVEHRAKNGLEILRTLNKNNPGKAVMPVVYTSLLSSESADIENNFFPKGVKEVYAVSQTPQVVIDHQIYRRGDEYLINLDVVEEAFDLQQLEEIVALYKSWVHQTVQAETWEIQLHSTTLINQF</sequence>
<dbReference type="InterPro" id="IPR020806">
    <property type="entry name" value="PKS_PP-bd"/>
</dbReference>
<keyword evidence="2" id="KW-0596">Phosphopantetheine</keyword>
<dbReference type="InterPro" id="IPR029479">
    <property type="entry name" value="Nitroreductase"/>
</dbReference>
<dbReference type="InterPro" id="IPR045851">
    <property type="entry name" value="AMP-bd_C_sf"/>
</dbReference>
<dbReference type="Gene3D" id="1.10.10.1830">
    <property type="entry name" value="Non-ribosomal peptide synthase, adenylation domain"/>
    <property type="match status" value="1"/>
</dbReference>
<dbReference type="InterPro" id="IPR010071">
    <property type="entry name" value="AA_adenyl_dom"/>
</dbReference>
<dbReference type="Pfam" id="PF18563">
    <property type="entry name" value="TubC_N"/>
    <property type="match status" value="1"/>
</dbReference>
<evidence type="ECO:0000256" key="2">
    <source>
        <dbReference type="ARBA" id="ARBA00022450"/>
    </source>
</evidence>
<dbReference type="SUPFAM" id="SSF47336">
    <property type="entry name" value="ACP-like"/>
    <property type="match status" value="2"/>
</dbReference>
<keyword evidence="3" id="KW-0597">Phosphoprotein</keyword>
<dbReference type="InterPro" id="IPR057737">
    <property type="entry name" value="Condensation_MtbB-like"/>
</dbReference>
<dbReference type="Gene3D" id="1.10.1200.10">
    <property type="entry name" value="ACP-like"/>
    <property type="match status" value="1"/>
</dbReference>
<dbReference type="InterPro" id="IPR044894">
    <property type="entry name" value="TubC_N_sf"/>
</dbReference>
<dbReference type="Pfam" id="PF00668">
    <property type="entry name" value="Condensation"/>
    <property type="match status" value="2"/>
</dbReference>
<dbReference type="SUPFAM" id="SSF56801">
    <property type="entry name" value="Acetyl-CoA synthetase-like"/>
    <property type="match status" value="1"/>
</dbReference>
<evidence type="ECO:0000313" key="6">
    <source>
        <dbReference type="EMBL" id="CAA9194241.1"/>
    </source>
</evidence>
<dbReference type="InterPro" id="IPR020845">
    <property type="entry name" value="AMP-binding_CS"/>
</dbReference>
<comment type="caution">
    <text evidence="6">The sequence shown here is derived from an EMBL/GenBank/DDBJ whole genome shotgun (WGS) entry which is preliminary data.</text>
</comment>